<dbReference type="InterPro" id="IPR058624">
    <property type="entry name" value="MdtA-like_HH"/>
</dbReference>
<dbReference type="GO" id="GO:0019898">
    <property type="term" value="C:extrinsic component of membrane"/>
    <property type="evidence" value="ECO:0007669"/>
    <property type="project" value="InterPro"/>
</dbReference>
<evidence type="ECO:0000256" key="4">
    <source>
        <dbReference type="SAM" id="Phobius"/>
    </source>
</evidence>
<dbReference type="InterPro" id="IPR030190">
    <property type="entry name" value="MacA_alpha-hairpin_sf"/>
</dbReference>
<comment type="caution">
    <text evidence="7">The sequence shown here is derived from an EMBL/GenBank/DDBJ whole genome shotgun (WGS) entry which is preliminary data.</text>
</comment>
<feature type="transmembrane region" description="Helical" evidence="4">
    <location>
        <begin position="7"/>
        <end position="27"/>
    </location>
</feature>
<evidence type="ECO:0000259" key="5">
    <source>
        <dbReference type="Pfam" id="PF25876"/>
    </source>
</evidence>
<name>A0A151CE79_9BACT</name>
<dbReference type="SUPFAM" id="SSF111369">
    <property type="entry name" value="HlyD-like secretion proteins"/>
    <property type="match status" value="1"/>
</dbReference>
<dbReference type="GO" id="GO:1990195">
    <property type="term" value="C:macrolide transmembrane transporter complex"/>
    <property type="evidence" value="ECO:0007669"/>
    <property type="project" value="InterPro"/>
</dbReference>
<keyword evidence="4" id="KW-1133">Transmembrane helix</keyword>
<evidence type="ECO:0000313" key="7">
    <source>
        <dbReference type="EMBL" id="KYJ85797.1"/>
    </source>
</evidence>
<evidence type="ECO:0000256" key="2">
    <source>
        <dbReference type="ARBA" id="ARBA00023054"/>
    </source>
</evidence>
<dbReference type="Gene3D" id="2.40.30.170">
    <property type="match status" value="1"/>
</dbReference>
<dbReference type="OrthoDB" id="9806939at2"/>
<dbReference type="EMBL" id="LNKT01000067">
    <property type="protein sequence ID" value="KYJ85797.1"/>
    <property type="molecule type" value="Genomic_DNA"/>
</dbReference>
<dbReference type="Proteomes" id="UP000075359">
    <property type="component" value="Unassembled WGS sequence"/>
</dbReference>
<sequence>MTRAVKYGLILLAIAAGSMLFYQKIYIPKTTYKTVLPKRGDMDTQVFGVGNVDANNIYIINAQTGGKILQIMSDEGHWVKKGDLLVKVDPVDLPKLLEEAEISVQKASLERDASTEELKSLKAQKTLALITFKRYERLQKQAFASKAEYDKTKADLDVIKAQMKATNARIEAAGIEIARAKKNVEALKEKLSRYMIYAPVDGYIISREAEAEQSVLPTQPILRIVDPETVWVKAYIDERLGGSVRTGQEATIVLRSQPYRSYKGIVKRIEPQSDRVTLEKIVDVAFKTLPKPFSINEQAEVHLVTSRLKNILKVPANAVVYQKLIPGVWVERNGKAHFEKVKVLARDKTSVALSGIDENTVILIGSAKEKALKEGMSVHL</sequence>
<feature type="coiled-coil region" evidence="3">
    <location>
        <begin position="97"/>
        <end position="124"/>
    </location>
</feature>
<keyword evidence="4" id="KW-0472">Membrane</keyword>
<keyword evidence="2 3" id="KW-0175">Coiled coil</keyword>
<dbReference type="NCBIfam" id="TIGR01730">
    <property type="entry name" value="RND_mfp"/>
    <property type="match status" value="1"/>
</dbReference>
<feature type="domain" description="Multidrug resistance protein MdtA-like alpha-helical hairpin" evidence="5">
    <location>
        <begin position="119"/>
        <end position="177"/>
    </location>
</feature>
<dbReference type="GO" id="GO:1990281">
    <property type="term" value="C:efflux pump complex"/>
    <property type="evidence" value="ECO:0007669"/>
    <property type="project" value="TreeGrafter"/>
</dbReference>
<dbReference type="Gene3D" id="2.40.50.100">
    <property type="match status" value="1"/>
</dbReference>
<dbReference type="PANTHER" id="PTHR30469">
    <property type="entry name" value="MULTIDRUG RESISTANCE PROTEIN MDTA"/>
    <property type="match status" value="1"/>
</dbReference>
<dbReference type="Pfam" id="PF25954">
    <property type="entry name" value="Beta-barrel_RND_2"/>
    <property type="match status" value="1"/>
</dbReference>
<dbReference type="Gene3D" id="6.10.140.1990">
    <property type="match status" value="1"/>
</dbReference>
<evidence type="ECO:0000313" key="8">
    <source>
        <dbReference type="Proteomes" id="UP000075359"/>
    </source>
</evidence>
<keyword evidence="4" id="KW-0812">Transmembrane</keyword>
<protein>
    <submittedName>
        <fullName evidence="7">Transporter</fullName>
    </submittedName>
</protein>
<dbReference type="GO" id="GO:1990961">
    <property type="term" value="P:xenobiotic detoxification by transmembrane export across the plasma membrane"/>
    <property type="evidence" value="ECO:0007669"/>
    <property type="project" value="InterPro"/>
</dbReference>
<dbReference type="InterPro" id="IPR006143">
    <property type="entry name" value="RND_pump_MFP"/>
</dbReference>
<evidence type="ECO:0000259" key="6">
    <source>
        <dbReference type="Pfam" id="PF25954"/>
    </source>
</evidence>
<dbReference type="GO" id="GO:0030313">
    <property type="term" value="C:cell envelope"/>
    <property type="evidence" value="ECO:0007669"/>
    <property type="project" value="UniProtKB-SubCell"/>
</dbReference>
<evidence type="ECO:0000256" key="1">
    <source>
        <dbReference type="ARBA" id="ARBA00009477"/>
    </source>
</evidence>
<comment type="similarity">
    <text evidence="1">Belongs to the membrane fusion protein (MFP) (TC 8.A.1) family.</text>
</comment>
<evidence type="ECO:0000256" key="3">
    <source>
        <dbReference type="SAM" id="Coils"/>
    </source>
</evidence>
<proteinExistence type="inferred from homology"/>
<reference evidence="7 8" key="1">
    <citation type="submission" date="2015-11" db="EMBL/GenBank/DDBJ databases">
        <title>Draft genome of Sulfurovum riftiae 1812E, a member of the Epsilonproteobacteria isolated from the tube of the deep-sea hydrothermal vent tubewom Riftia pachyptila.</title>
        <authorList>
            <person name="Vetriani C."/>
            <person name="Giovannelli D."/>
        </authorList>
    </citation>
    <scope>NUCLEOTIDE SEQUENCE [LARGE SCALE GENOMIC DNA]</scope>
    <source>
        <strain evidence="7 8">1812E</strain>
    </source>
</reference>
<dbReference type="Gene3D" id="2.40.420.20">
    <property type="match status" value="1"/>
</dbReference>
<dbReference type="STRING" id="1630136.AS592_03395"/>
<keyword evidence="8" id="KW-1185">Reference proteome</keyword>
<accession>A0A151CE79</accession>
<feature type="domain" description="CusB-like beta-barrel" evidence="6">
    <location>
        <begin position="229"/>
        <end position="277"/>
    </location>
</feature>
<dbReference type="InterPro" id="IPR058792">
    <property type="entry name" value="Beta-barrel_RND_2"/>
</dbReference>
<dbReference type="Pfam" id="PF25876">
    <property type="entry name" value="HH_MFP_RND"/>
    <property type="match status" value="1"/>
</dbReference>
<feature type="coiled-coil region" evidence="3">
    <location>
        <begin position="163"/>
        <end position="197"/>
    </location>
</feature>
<organism evidence="7 8">
    <name type="scientific">Sulfurovum riftiae</name>
    <dbReference type="NCBI Taxonomy" id="1630136"/>
    <lineage>
        <taxon>Bacteria</taxon>
        <taxon>Pseudomonadati</taxon>
        <taxon>Campylobacterota</taxon>
        <taxon>Epsilonproteobacteria</taxon>
        <taxon>Campylobacterales</taxon>
        <taxon>Sulfurovaceae</taxon>
        <taxon>Sulfurovum</taxon>
    </lineage>
</organism>
<dbReference type="PANTHER" id="PTHR30469:SF33">
    <property type="entry name" value="SLR1207 PROTEIN"/>
    <property type="match status" value="1"/>
</dbReference>
<dbReference type="GO" id="GO:0015562">
    <property type="term" value="F:efflux transmembrane transporter activity"/>
    <property type="evidence" value="ECO:0007669"/>
    <property type="project" value="TreeGrafter"/>
</dbReference>
<dbReference type="RefSeq" id="WP_067332254.1">
    <property type="nucleotide sequence ID" value="NZ_LNKT01000067.1"/>
</dbReference>
<gene>
    <name evidence="7" type="ORF">AS592_03395</name>
</gene>
<dbReference type="AlphaFoldDB" id="A0A151CE79"/>